<name>A0A7Y7M7S0_9PROT</name>
<dbReference type="RefSeq" id="WP_176640913.1">
    <property type="nucleotide sequence ID" value="NZ_JABXXP010000400.1"/>
</dbReference>
<gene>
    <name evidence="7" type="ORF">HUK84_14460</name>
</gene>
<dbReference type="Pfam" id="PF02588">
    <property type="entry name" value="YitT_membrane"/>
    <property type="match status" value="1"/>
</dbReference>
<comment type="subcellular location">
    <subcellularLocation>
        <location evidence="1">Cell membrane</location>
        <topology evidence="1">Multi-pass membrane protein</topology>
    </subcellularLocation>
</comment>
<feature type="transmembrane region" description="Helical" evidence="6">
    <location>
        <begin position="181"/>
        <end position="198"/>
    </location>
</feature>
<keyword evidence="5 6" id="KW-0472">Membrane</keyword>
<evidence type="ECO:0000256" key="3">
    <source>
        <dbReference type="ARBA" id="ARBA00022692"/>
    </source>
</evidence>
<feature type="transmembrane region" description="Helical" evidence="6">
    <location>
        <begin position="85"/>
        <end position="103"/>
    </location>
</feature>
<evidence type="ECO:0000256" key="2">
    <source>
        <dbReference type="ARBA" id="ARBA00022475"/>
    </source>
</evidence>
<dbReference type="InterPro" id="IPR003740">
    <property type="entry name" value="YitT"/>
</dbReference>
<evidence type="ECO:0000256" key="5">
    <source>
        <dbReference type="ARBA" id="ARBA00023136"/>
    </source>
</evidence>
<feature type="transmembrane region" description="Helical" evidence="6">
    <location>
        <begin position="20"/>
        <end position="40"/>
    </location>
</feature>
<dbReference type="Proteomes" id="UP000534870">
    <property type="component" value="Unassembled WGS sequence"/>
</dbReference>
<dbReference type="EMBL" id="JABXXP010000400">
    <property type="protein sequence ID" value="NVN12309.1"/>
    <property type="molecule type" value="Genomic_DNA"/>
</dbReference>
<feature type="transmembrane region" description="Helical" evidence="6">
    <location>
        <begin position="115"/>
        <end position="133"/>
    </location>
</feature>
<evidence type="ECO:0000313" key="8">
    <source>
        <dbReference type="Proteomes" id="UP000534870"/>
    </source>
</evidence>
<dbReference type="PANTHER" id="PTHR33545">
    <property type="entry name" value="UPF0750 MEMBRANE PROTEIN YITT-RELATED"/>
    <property type="match status" value="1"/>
</dbReference>
<dbReference type="AlphaFoldDB" id="A0A7Y7M7S0"/>
<proteinExistence type="predicted"/>
<evidence type="ECO:0000256" key="6">
    <source>
        <dbReference type="SAM" id="Phobius"/>
    </source>
</evidence>
<organism evidence="7 8">
    <name type="scientific">Nguyenibacter vanlangensis</name>
    <dbReference type="NCBI Taxonomy" id="1216886"/>
    <lineage>
        <taxon>Bacteria</taxon>
        <taxon>Pseudomonadati</taxon>
        <taxon>Pseudomonadota</taxon>
        <taxon>Alphaproteobacteria</taxon>
        <taxon>Acetobacterales</taxon>
        <taxon>Acetobacteraceae</taxon>
        <taxon>Nguyenibacter</taxon>
    </lineage>
</organism>
<evidence type="ECO:0000313" key="7">
    <source>
        <dbReference type="EMBL" id="NVN12309.1"/>
    </source>
</evidence>
<dbReference type="GO" id="GO:0005886">
    <property type="term" value="C:plasma membrane"/>
    <property type="evidence" value="ECO:0007669"/>
    <property type="project" value="UniProtKB-SubCell"/>
</dbReference>
<feature type="transmembrane region" description="Helical" evidence="6">
    <location>
        <begin position="154"/>
        <end position="175"/>
    </location>
</feature>
<keyword evidence="3 6" id="KW-0812">Transmembrane</keyword>
<evidence type="ECO:0000256" key="1">
    <source>
        <dbReference type="ARBA" id="ARBA00004651"/>
    </source>
</evidence>
<dbReference type="InterPro" id="IPR051461">
    <property type="entry name" value="UPF0750_membrane"/>
</dbReference>
<sequence length="207" mass="21609">MPRTQADTASPLRHSLFEDAYALVIGCSLIVLGLACLHRAGLVTGGVAGVALLLSYVVKLPAGLLFTLINIPFLAFACRTMGGAFALKTLIVSFSVTLSALVFPHLMTLGAINPFWAAFFGGTTIGMGILSLARHQAGVGGTGVITLWLYKTRGWNAGKSQLAIDAGILALSLLVIDVRHVLLSAVSAVAISGVVATFHRPGRYTGY</sequence>
<keyword evidence="4 6" id="KW-1133">Transmembrane helix</keyword>
<protein>
    <submittedName>
        <fullName evidence="7">YitT family protein</fullName>
    </submittedName>
</protein>
<comment type="caution">
    <text evidence="7">The sequence shown here is derived from an EMBL/GenBank/DDBJ whole genome shotgun (WGS) entry which is preliminary data.</text>
</comment>
<evidence type="ECO:0000256" key="4">
    <source>
        <dbReference type="ARBA" id="ARBA00022989"/>
    </source>
</evidence>
<accession>A0A7Y7M7S0</accession>
<keyword evidence="2" id="KW-1003">Cell membrane</keyword>
<reference evidence="7 8" key="1">
    <citation type="submission" date="2020-06" db="EMBL/GenBank/DDBJ databases">
        <title>Description of novel acetic acid bacteria.</title>
        <authorList>
            <person name="Sombolestani A."/>
        </authorList>
    </citation>
    <scope>NUCLEOTIDE SEQUENCE [LARGE SCALE GENOMIC DNA]</scope>
    <source>
        <strain evidence="7 8">LMG 31431</strain>
    </source>
</reference>
<dbReference type="PANTHER" id="PTHR33545:SF5">
    <property type="entry name" value="UPF0750 MEMBRANE PROTEIN YITT"/>
    <property type="match status" value="1"/>
</dbReference>